<name>E5A8H1_LEPMJ</name>
<sequence length="82" mass="8967">MYLGVKPPDFNNQFLFTMQGAFSSAQQLYPDIGASAAAVSFPFVLALNRVLDHEGLVHTEGFITAAGPSFHGNDVRRILVWV</sequence>
<keyword evidence="2" id="KW-1185">Reference proteome</keyword>
<dbReference type="Proteomes" id="UP000002668">
    <property type="component" value="Genome"/>
</dbReference>
<dbReference type="HOGENOM" id="CLU_2558703_0_0_1"/>
<gene>
    <name evidence="1" type="ORF">LEMA_uP075050.1</name>
</gene>
<organism evidence="2">
    <name type="scientific">Leptosphaeria maculans (strain JN3 / isolate v23.1.3 / race Av1-4-5-6-7-8)</name>
    <name type="common">Blackleg fungus</name>
    <name type="synonym">Phoma lingam</name>
    <dbReference type="NCBI Taxonomy" id="985895"/>
    <lineage>
        <taxon>Eukaryota</taxon>
        <taxon>Fungi</taxon>
        <taxon>Dikarya</taxon>
        <taxon>Ascomycota</taxon>
        <taxon>Pezizomycotina</taxon>
        <taxon>Dothideomycetes</taxon>
        <taxon>Pleosporomycetidae</taxon>
        <taxon>Pleosporales</taxon>
        <taxon>Pleosporineae</taxon>
        <taxon>Leptosphaeriaceae</taxon>
        <taxon>Plenodomus</taxon>
        <taxon>Plenodomus lingam/Leptosphaeria maculans species complex</taxon>
    </lineage>
</organism>
<dbReference type="EMBL" id="FP929137">
    <property type="protein sequence ID" value="CBX99916.1"/>
    <property type="molecule type" value="Genomic_DNA"/>
</dbReference>
<dbReference type="InParanoid" id="E5A8H1"/>
<reference evidence="2" key="1">
    <citation type="journal article" date="2011" name="Nat. Commun.">
        <title>Effector diversification within compartments of the Leptosphaeria maculans genome affected by Repeat-Induced Point mutations.</title>
        <authorList>
            <person name="Rouxel T."/>
            <person name="Grandaubert J."/>
            <person name="Hane J.K."/>
            <person name="Hoede C."/>
            <person name="van de Wouw A.P."/>
            <person name="Couloux A."/>
            <person name="Dominguez V."/>
            <person name="Anthouard V."/>
            <person name="Bally P."/>
            <person name="Bourras S."/>
            <person name="Cozijnsen A.J."/>
            <person name="Ciuffetti L.M."/>
            <person name="Degrave A."/>
            <person name="Dilmaghani A."/>
            <person name="Duret L."/>
            <person name="Fudal I."/>
            <person name="Goodwin S.B."/>
            <person name="Gout L."/>
            <person name="Glaser N."/>
            <person name="Linglin J."/>
            <person name="Kema G.H.J."/>
            <person name="Lapalu N."/>
            <person name="Lawrence C.B."/>
            <person name="May K."/>
            <person name="Meyer M."/>
            <person name="Ollivier B."/>
            <person name="Poulain J."/>
            <person name="Schoch C.L."/>
            <person name="Simon A."/>
            <person name="Spatafora J.W."/>
            <person name="Stachowiak A."/>
            <person name="Turgeon B.G."/>
            <person name="Tyler B.M."/>
            <person name="Vincent D."/>
            <person name="Weissenbach J."/>
            <person name="Amselem J."/>
            <person name="Quesneville H."/>
            <person name="Oliver R.P."/>
            <person name="Wincker P."/>
            <person name="Balesdent M.-H."/>
            <person name="Howlett B.J."/>
        </authorList>
    </citation>
    <scope>NUCLEOTIDE SEQUENCE [LARGE SCALE GENOMIC DNA]</scope>
    <source>
        <strain evidence="2">JN3 / isolate v23.1.3 / race Av1-4-5-6-7-8</strain>
    </source>
</reference>
<dbReference type="VEuPathDB" id="FungiDB:LEMA_uP075050.1"/>
<proteinExistence type="predicted"/>
<evidence type="ECO:0000313" key="1">
    <source>
        <dbReference type="EMBL" id="CBX99916.1"/>
    </source>
</evidence>
<evidence type="ECO:0000313" key="2">
    <source>
        <dbReference type="Proteomes" id="UP000002668"/>
    </source>
</evidence>
<dbReference type="AlphaFoldDB" id="E5A8H1"/>
<protein>
    <submittedName>
        <fullName evidence="1">Predicted protein</fullName>
    </submittedName>
</protein>
<accession>E5A8H1</accession>